<reference evidence="1" key="1">
    <citation type="journal article" date="2014" name="Front. Microbiol.">
        <title>High frequency of phylogenetically diverse reductive dehalogenase-homologous genes in deep subseafloor sedimentary metagenomes.</title>
        <authorList>
            <person name="Kawai M."/>
            <person name="Futagami T."/>
            <person name="Toyoda A."/>
            <person name="Takaki Y."/>
            <person name="Nishi S."/>
            <person name="Hori S."/>
            <person name="Arai W."/>
            <person name="Tsubouchi T."/>
            <person name="Morono Y."/>
            <person name="Uchiyama I."/>
            <person name="Ito T."/>
            <person name="Fujiyama A."/>
            <person name="Inagaki F."/>
            <person name="Takami H."/>
        </authorList>
    </citation>
    <scope>NUCLEOTIDE SEQUENCE</scope>
    <source>
        <strain evidence="1">Expedition CK06-06</strain>
    </source>
</reference>
<dbReference type="EMBL" id="BARW01023196">
    <property type="protein sequence ID" value="GAI92899.1"/>
    <property type="molecule type" value="Genomic_DNA"/>
</dbReference>
<comment type="caution">
    <text evidence="1">The sequence shown here is derived from an EMBL/GenBank/DDBJ whole genome shotgun (WGS) entry which is preliminary data.</text>
</comment>
<accession>X1UKL5</accession>
<name>X1UKL5_9ZZZZ</name>
<dbReference type="AlphaFoldDB" id="X1UKL5"/>
<protein>
    <submittedName>
        <fullName evidence="1">Uncharacterized protein</fullName>
    </submittedName>
</protein>
<gene>
    <name evidence="1" type="ORF">S12H4_38524</name>
</gene>
<feature type="non-terminal residue" evidence="1">
    <location>
        <position position="1"/>
    </location>
</feature>
<sequence>YCGNILSGFPGKGKSIECNKCNYEQVIWN</sequence>
<organism evidence="1">
    <name type="scientific">marine sediment metagenome</name>
    <dbReference type="NCBI Taxonomy" id="412755"/>
    <lineage>
        <taxon>unclassified sequences</taxon>
        <taxon>metagenomes</taxon>
        <taxon>ecological metagenomes</taxon>
    </lineage>
</organism>
<evidence type="ECO:0000313" key="1">
    <source>
        <dbReference type="EMBL" id="GAI92899.1"/>
    </source>
</evidence>
<proteinExistence type="predicted"/>